<gene>
    <name evidence="2" type="ORF">C0Q70_00758</name>
</gene>
<proteinExistence type="predicted"/>
<name>A0A2T7PXN4_POMCA</name>
<comment type="caution">
    <text evidence="2">The sequence shown here is derived from an EMBL/GenBank/DDBJ whole genome shotgun (WGS) entry which is preliminary data.</text>
</comment>
<feature type="signal peptide" evidence="1">
    <location>
        <begin position="1"/>
        <end position="26"/>
    </location>
</feature>
<evidence type="ECO:0000313" key="3">
    <source>
        <dbReference type="Proteomes" id="UP000245119"/>
    </source>
</evidence>
<protein>
    <recommendedName>
        <fullName evidence="4">Secreted protein</fullName>
    </recommendedName>
</protein>
<keyword evidence="3" id="KW-1185">Reference proteome</keyword>
<organism evidence="2 3">
    <name type="scientific">Pomacea canaliculata</name>
    <name type="common">Golden apple snail</name>
    <dbReference type="NCBI Taxonomy" id="400727"/>
    <lineage>
        <taxon>Eukaryota</taxon>
        <taxon>Metazoa</taxon>
        <taxon>Spiralia</taxon>
        <taxon>Lophotrochozoa</taxon>
        <taxon>Mollusca</taxon>
        <taxon>Gastropoda</taxon>
        <taxon>Caenogastropoda</taxon>
        <taxon>Architaenioglossa</taxon>
        <taxon>Ampullarioidea</taxon>
        <taxon>Ampullariidae</taxon>
        <taxon>Pomacea</taxon>
    </lineage>
</organism>
<evidence type="ECO:0008006" key="4">
    <source>
        <dbReference type="Google" id="ProtNLM"/>
    </source>
</evidence>
<evidence type="ECO:0000256" key="1">
    <source>
        <dbReference type="SAM" id="SignalP"/>
    </source>
</evidence>
<dbReference type="Proteomes" id="UP000245119">
    <property type="component" value="Linkage Group LG1"/>
</dbReference>
<dbReference type="EMBL" id="PZQS01000001">
    <property type="protein sequence ID" value="PVD38147.1"/>
    <property type="molecule type" value="Genomic_DNA"/>
</dbReference>
<dbReference type="AlphaFoldDB" id="A0A2T7PXN4"/>
<evidence type="ECO:0000313" key="2">
    <source>
        <dbReference type="EMBL" id="PVD38147.1"/>
    </source>
</evidence>
<sequence length="86" mass="9602">MKHYYLGFAFVYGKVLMLLLSHPARVCPLVSLATPSPSSPTLINADHRTMTTHSLKYLFARVPTGWKTVARTGSSEASRKTPARRR</sequence>
<reference evidence="2 3" key="1">
    <citation type="submission" date="2018-04" db="EMBL/GenBank/DDBJ databases">
        <title>The genome of golden apple snail Pomacea canaliculata provides insight into stress tolerance and invasive adaptation.</title>
        <authorList>
            <person name="Liu C."/>
            <person name="Liu B."/>
            <person name="Ren Y."/>
            <person name="Zhang Y."/>
            <person name="Wang H."/>
            <person name="Li S."/>
            <person name="Jiang F."/>
            <person name="Yin L."/>
            <person name="Zhang G."/>
            <person name="Qian W."/>
            <person name="Fan W."/>
        </authorList>
    </citation>
    <scope>NUCLEOTIDE SEQUENCE [LARGE SCALE GENOMIC DNA]</scope>
    <source>
        <strain evidence="2">SZHN2017</strain>
        <tissue evidence="2">Muscle</tissue>
    </source>
</reference>
<keyword evidence="1" id="KW-0732">Signal</keyword>
<accession>A0A2T7PXN4</accession>
<feature type="chain" id="PRO_5015730374" description="Secreted protein" evidence="1">
    <location>
        <begin position="27"/>
        <end position="86"/>
    </location>
</feature>